<feature type="compositionally biased region" description="Low complexity" evidence="1">
    <location>
        <begin position="918"/>
        <end position="929"/>
    </location>
</feature>
<evidence type="ECO:0008006" key="6">
    <source>
        <dbReference type="Google" id="ProtNLM"/>
    </source>
</evidence>
<evidence type="ECO:0000259" key="2">
    <source>
        <dbReference type="Pfam" id="PF25479"/>
    </source>
</evidence>
<evidence type="ECO:0000313" key="4">
    <source>
        <dbReference type="Ensembl" id="ENSMALP00000013728.1"/>
    </source>
</evidence>
<dbReference type="STRING" id="43700.ENSMALP00000013728"/>
<name>A0A3Q3J5E8_MONAL</name>
<evidence type="ECO:0000259" key="3">
    <source>
        <dbReference type="Pfam" id="PF26034"/>
    </source>
</evidence>
<dbReference type="Ensembl" id="ENSMALT00000014025.1">
    <property type="protein sequence ID" value="ENSMALP00000013728.1"/>
    <property type="gene ID" value="ENSMALG00000009694.1"/>
</dbReference>
<feature type="region of interest" description="Disordered" evidence="1">
    <location>
        <begin position="734"/>
        <end position="757"/>
    </location>
</feature>
<feature type="compositionally biased region" description="Polar residues" evidence="1">
    <location>
        <begin position="748"/>
        <end position="757"/>
    </location>
</feature>
<dbReference type="InterPro" id="IPR057327">
    <property type="entry name" value="Vts1_dom"/>
</dbReference>
<dbReference type="Pfam" id="PF25479">
    <property type="entry name" value="Vts1"/>
    <property type="match status" value="1"/>
</dbReference>
<feature type="domain" description="SMAUG/ZCCHC2-like PHAT" evidence="3">
    <location>
        <begin position="109"/>
        <end position="244"/>
    </location>
</feature>
<reference evidence="4" key="2">
    <citation type="submission" date="2025-09" db="UniProtKB">
        <authorList>
            <consortium name="Ensembl"/>
        </authorList>
    </citation>
    <scope>IDENTIFICATION</scope>
</reference>
<dbReference type="InterPro" id="IPR042793">
    <property type="entry name" value="ZCCHC2"/>
</dbReference>
<feature type="compositionally biased region" description="Polar residues" evidence="1">
    <location>
        <begin position="862"/>
        <end position="871"/>
    </location>
</feature>
<feature type="region of interest" description="Disordered" evidence="1">
    <location>
        <begin position="848"/>
        <end position="871"/>
    </location>
</feature>
<dbReference type="Proteomes" id="UP000261600">
    <property type="component" value="Unplaced"/>
</dbReference>
<dbReference type="InterPro" id="IPR058599">
    <property type="entry name" value="PHAT_Smg/ZCCHC2-like"/>
</dbReference>
<accession>A0A3Q3J5E8</accession>
<feature type="compositionally biased region" description="Low complexity" evidence="1">
    <location>
        <begin position="559"/>
        <end position="568"/>
    </location>
</feature>
<evidence type="ECO:0000313" key="5">
    <source>
        <dbReference type="Proteomes" id="UP000261600"/>
    </source>
</evidence>
<proteinExistence type="predicted"/>
<feature type="domain" description="RNA-binding protein vts1-like alpha-helical" evidence="2">
    <location>
        <begin position="59"/>
        <end position="104"/>
    </location>
</feature>
<reference evidence="4" key="1">
    <citation type="submission" date="2025-08" db="UniProtKB">
        <authorList>
            <consortium name="Ensembl"/>
        </authorList>
    </citation>
    <scope>IDENTIFICATION</scope>
</reference>
<feature type="region of interest" description="Disordered" evidence="1">
    <location>
        <begin position="1"/>
        <end position="35"/>
    </location>
</feature>
<dbReference type="Pfam" id="PF26034">
    <property type="entry name" value="PHAT_SMAUG"/>
    <property type="match status" value="1"/>
</dbReference>
<feature type="compositionally biased region" description="Low complexity" evidence="1">
    <location>
        <begin position="896"/>
        <end position="911"/>
    </location>
</feature>
<feature type="region of interest" description="Disordered" evidence="1">
    <location>
        <begin position="887"/>
        <end position="966"/>
    </location>
</feature>
<organism evidence="4 5">
    <name type="scientific">Monopterus albus</name>
    <name type="common">Swamp eel</name>
    <dbReference type="NCBI Taxonomy" id="43700"/>
    <lineage>
        <taxon>Eukaryota</taxon>
        <taxon>Metazoa</taxon>
        <taxon>Chordata</taxon>
        <taxon>Craniata</taxon>
        <taxon>Vertebrata</taxon>
        <taxon>Euteleostomi</taxon>
        <taxon>Actinopterygii</taxon>
        <taxon>Neopterygii</taxon>
        <taxon>Teleostei</taxon>
        <taxon>Neoteleostei</taxon>
        <taxon>Acanthomorphata</taxon>
        <taxon>Anabantaria</taxon>
        <taxon>Synbranchiformes</taxon>
        <taxon>Synbranchidae</taxon>
        <taxon>Monopterus</taxon>
    </lineage>
</organism>
<feature type="compositionally biased region" description="Low complexity" evidence="1">
    <location>
        <begin position="943"/>
        <end position="955"/>
    </location>
</feature>
<feature type="compositionally biased region" description="Basic and acidic residues" evidence="1">
    <location>
        <begin position="582"/>
        <end position="599"/>
    </location>
</feature>
<dbReference type="PANTHER" id="PTHR46939:SF1">
    <property type="entry name" value="ZINC FINGER CCHC DOMAIN-CONTAINING PROTEIN 2"/>
    <property type="match status" value="1"/>
</dbReference>
<sequence>MLENKLTMKTGEEGGYETAEDDSLEPSEHQRIPSAVSPSVYERLGESHGHHAHPSRIDKETVFEWFGLHLNPAKRIEFMCGLLHMCQPLELRFLGSYLEDLARKDYHVLRDSECRANSPSDIDILTDVTDPVVRSKLIVYLSLLGSDRRECAGILFRILSHVDPALLCKDYDYSLPPFREHRLYPPYQDGNMGGRSEETCGFSTNETAAGSLEQLALLFTMASLHPAFRFHQRETIRHQIDKIELVLEEERRQSRLKINAQELTCLKMDFLPSPELNLGERTAPRPPCQSQCNSHWVTPREAVHIERIMLRAICQTRTDKEYKFEVRWSGSSSSRVTKTHRELKNFLLKLPKDQCTEPFEKSVLRLLNQGDQYESGAVEMNLREMFLSAPLVFRQSRKVCSFFSCDSSYSAKPTCCPCNCQLGKTYQGDCSDASSQEEDLESYVQGHKKKHGTRSPCQCVSSAKASQGDSWAHGTELNGSADRKKKSCTLRSSQEAQQHQDTEKRSHPVTKIKSRVLPTDREKGKRKGAAFVTNGSLIPALSPLRKDGGSGPDTFGETSSESYSSPSSPQRPGLESPDSEDDNNKDIHNHSDDSSKGLRPDMCFPHQSDAAVAGNVSSVHSRSSNNQQTQMPALCPEISTEFSPPLSFMHPCRATDSPLPLGPPPSQSIIPEGKASTRTLMMQTPLVPSAVPSHGIMGDPEKREMLPTFGISPIGPHAPGSLVVQPLVTRFKTVQPHSQGGTDGASGNGSTPAVPQTSNHAPIRAIAVMTHGPTCFPSTLQQPLLCQDLASVSSCLASSLPQTSHAKHQSLSLPSGLPSPYTMASVGAPAGTGTAQSPGNVQAAVPLAVPTHTPGPAPSPSPALTHSTAHSDCTSYSNSSTFCGSAPVASGKPITPQQAQHQQVASQQPVSLQPPPQQQQQQQQQQQPARCGACGCDKKRGGSAAAPTVSATSPPVKQPYSSPPTR</sequence>
<feature type="compositionally biased region" description="Acidic residues" evidence="1">
    <location>
        <begin position="14"/>
        <end position="25"/>
    </location>
</feature>
<evidence type="ECO:0000256" key="1">
    <source>
        <dbReference type="SAM" id="MobiDB-lite"/>
    </source>
</evidence>
<feature type="region of interest" description="Disordered" evidence="1">
    <location>
        <begin position="469"/>
        <end position="606"/>
    </location>
</feature>
<keyword evidence="5" id="KW-1185">Reference proteome</keyword>
<dbReference type="AlphaFoldDB" id="A0A3Q3J5E8"/>
<protein>
    <recommendedName>
        <fullName evidence="6">Zinc finger, CCHC domain containing 2</fullName>
    </recommendedName>
</protein>
<dbReference type="PANTHER" id="PTHR46939">
    <property type="entry name" value="ZINC FINGER CCHC DOMAIN-CONTAINING PROTEIN 2"/>
    <property type="match status" value="1"/>
</dbReference>